<feature type="active site" description="Proton donor" evidence="12 14">
    <location>
        <position position="100"/>
    </location>
</feature>
<dbReference type="PROSITE" id="PS01136">
    <property type="entry name" value="UPF0034"/>
    <property type="match status" value="1"/>
</dbReference>
<evidence type="ECO:0000313" key="17">
    <source>
        <dbReference type="EMBL" id="GGF99566.1"/>
    </source>
</evidence>
<dbReference type="SUPFAM" id="SSF51395">
    <property type="entry name" value="FMN-linked oxidoreductases"/>
    <property type="match status" value="1"/>
</dbReference>
<keyword evidence="8 12" id="KW-0694">RNA-binding</keyword>
<dbReference type="HAMAP" id="MF_02042">
    <property type="entry name" value="DusB_subfam"/>
    <property type="match status" value="1"/>
</dbReference>
<feature type="domain" description="DUS-like FMN-binding" evidence="16">
    <location>
        <begin position="14"/>
        <end position="311"/>
    </location>
</feature>
<dbReference type="Gene3D" id="3.20.20.70">
    <property type="entry name" value="Aldolase class I"/>
    <property type="match status" value="1"/>
</dbReference>
<comment type="similarity">
    <text evidence="13">Belongs to the dus family.</text>
</comment>
<evidence type="ECO:0000256" key="1">
    <source>
        <dbReference type="ARBA" id="ARBA00001917"/>
    </source>
</evidence>
<evidence type="ECO:0000256" key="8">
    <source>
        <dbReference type="ARBA" id="ARBA00022884"/>
    </source>
</evidence>
<dbReference type="InterPro" id="IPR001269">
    <property type="entry name" value="DUS_fam"/>
</dbReference>
<keyword evidence="18" id="KW-1185">Reference proteome</keyword>
<dbReference type="PANTHER" id="PTHR45846">
    <property type="entry name" value="TRNA-DIHYDROURIDINE(47) SYNTHASE [NAD(P)(+)]-LIKE"/>
    <property type="match status" value="1"/>
</dbReference>
<dbReference type="CDD" id="cd02801">
    <property type="entry name" value="DUS_like_FMN"/>
    <property type="match status" value="1"/>
</dbReference>
<organism evidence="17 18">
    <name type="scientific">Cysteiniphilum litorale</name>
    <dbReference type="NCBI Taxonomy" id="2056700"/>
    <lineage>
        <taxon>Bacteria</taxon>
        <taxon>Pseudomonadati</taxon>
        <taxon>Pseudomonadota</taxon>
        <taxon>Gammaproteobacteria</taxon>
        <taxon>Thiotrichales</taxon>
        <taxon>Fastidiosibacteraceae</taxon>
        <taxon>Cysteiniphilum</taxon>
    </lineage>
</organism>
<dbReference type="InterPro" id="IPR032887">
    <property type="entry name" value="DusB"/>
</dbReference>
<keyword evidence="15" id="KW-0547">Nucleotide-binding</keyword>
<keyword evidence="5 12" id="KW-0288">FMN</keyword>
<evidence type="ECO:0000256" key="5">
    <source>
        <dbReference type="ARBA" id="ARBA00022643"/>
    </source>
</evidence>
<dbReference type="GO" id="GO:0010181">
    <property type="term" value="F:FMN binding"/>
    <property type="evidence" value="ECO:0007669"/>
    <property type="project" value="UniProtKB-UniRule"/>
</dbReference>
<evidence type="ECO:0000256" key="9">
    <source>
        <dbReference type="ARBA" id="ARBA00023002"/>
    </source>
</evidence>
<dbReference type="GO" id="GO:0050660">
    <property type="term" value="F:flavin adenine dinucleotide binding"/>
    <property type="evidence" value="ECO:0007669"/>
    <property type="project" value="InterPro"/>
</dbReference>
<evidence type="ECO:0000256" key="13">
    <source>
        <dbReference type="PIRNR" id="PIRNR006621"/>
    </source>
</evidence>
<keyword evidence="6 12" id="KW-0819">tRNA processing</keyword>
<dbReference type="Gene3D" id="1.10.1200.80">
    <property type="entry name" value="Putative flavin oxidoreducatase, domain 2"/>
    <property type="match status" value="1"/>
</dbReference>
<dbReference type="EC" id="1.3.1.-" evidence="12"/>
<keyword evidence="9 12" id="KW-0560">Oxidoreductase</keyword>
<dbReference type="InterPro" id="IPR024036">
    <property type="entry name" value="tRNA-dHydroUridine_Synthase_C"/>
</dbReference>
<reference evidence="17" key="2">
    <citation type="submission" date="2020-09" db="EMBL/GenBank/DDBJ databases">
        <authorList>
            <person name="Sun Q."/>
            <person name="Zhou Y."/>
        </authorList>
    </citation>
    <scope>NUCLEOTIDE SEQUENCE</scope>
    <source>
        <strain evidence="17">CGMCC 1.15758</strain>
    </source>
</reference>
<feature type="binding site" evidence="12 15">
    <location>
        <begin position="16"/>
        <end position="18"/>
    </location>
    <ligand>
        <name>FMN</name>
        <dbReference type="ChEBI" id="CHEBI:58210"/>
    </ligand>
</feature>
<dbReference type="NCBIfam" id="TIGR00737">
    <property type="entry name" value="nifR3_yhdG"/>
    <property type="match status" value="1"/>
</dbReference>
<evidence type="ECO:0000256" key="14">
    <source>
        <dbReference type="PIRSR" id="PIRSR006621-1"/>
    </source>
</evidence>
<evidence type="ECO:0000259" key="16">
    <source>
        <dbReference type="Pfam" id="PF01207"/>
    </source>
</evidence>
<evidence type="ECO:0000256" key="2">
    <source>
        <dbReference type="ARBA" id="ARBA00002790"/>
    </source>
</evidence>
<dbReference type="AlphaFoldDB" id="A0A8J2Z574"/>
<feature type="binding site" evidence="15">
    <location>
        <position position="169"/>
    </location>
    <ligand>
        <name>FMN</name>
        <dbReference type="ChEBI" id="CHEBI:58210"/>
    </ligand>
</feature>
<feature type="binding site" evidence="12">
    <location>
        <begin position="200"/>
        <end position="202"/>
    </location>
    <ligand>
        <name>FMN</name>
        <dbReference type="ChEBI" id="CHEBI:58210"/>
    </ligand>
</feature>
<proteinExistence type="inferred from homology"/>
<dbReference type="GO" id="GO:0017150">
    <property type="term" value="F:tRNA dihydrouridine synthase activity"/>
    <property type="evidence" value="ECO:0007669"/>
    <property type="project" value="UniProtKB-UniRule"/>
</dbReference>
<comment type="catalytic activity">
    <reaction evidence="11 12">
        <text>a 5,6-dihydrouridine in tRNA + NAD(+) = a uridine in tRNA + NADH + H(+)</text>
        <dbReference type="Rhea" id="RHEA:54452"/>
        <dbReference type="Rhea" id="RHEA-COMP:13339"/>
        <dbReference type="Rhea" id="RHEA-COMP:13887"/>
        <dbReference type="ChEBI" id="CHEBI:15378"/>
        <dbReference type="ChEBI" id="CHEBI:57540"/>
        <dbReference type="ChEBI" id="CHEBI:57945"/>
        <dbReference type="ChEBI" id="CHEBI:65315"/>
        <dbReference type="ChEBI" id="CHEBI:74443"/>
    </reaction>
</comment>
<feature type="binding site" evidence="12 15">
    <location>
        <position position="70"/>
    </location>
    <ligand>
        <name>FMN</name>
        <dbReference type="ChEBI" id="CHEBI:58210"/>
    </ligand>
</feature>
<evidence type="ECO:0000256" key="11">
    <source>
        <dbReference type="ARBA" id="ARBA00048802"/>
    </source>
</evidence>
<evidence type="ECO:0000256" key="15">
    <source>
        <dbReference type="PIRSR" id="PIRSR006621-2"/>
    </source>
</evidence>
<comment type="function">
    <text evidence="2 12 13">Catalyzes the synthesis of 5,6-dihydrouridine (D), a modified base found in the D-loop of most tRNAs, via the reduction of the C5-C6 double bond in target uridines.</text>
</comment>
<dbReference type="Pfam" id="PF01207">
    <property type="entry name" value="Dus"/>
    <property type="match status" value="1"/>
</dbReference>
<dbReference type="OrthoDB" id="9764501at2"/>
<evidence type="ECO:0000256" key="10">
    <source>
        <dbReference type="ARBA" id="ARBA00048205"/>
    </source>
</evidence>
<evidence type="ECO:0000313" key="18">
    <source>
        <dbReference type="Proteomes" id="UP000636949"/>
    </source>
</evidence>
<evidence type="ECO:0000256" key="12">
    <source>
        <dbReference type="HAMAP-Rule" id="MF_02042"/>
    </source>
</evidence>
<comment type="cofactor">
    <cofactor evidence="1 12 13 15">
        <name>FMN</name>
        <dbReference type="ChEBI" id="CHEBI:58210"/>
    </cofactor>
</comment>
<dbReference type="GO" id="GO:0000049">
    <property type="term" value="F:tRNA binding"/>
    <property type="evidence" value="ECO:0007669"/>
    <property type="project" value="UniProtKB-UniRule"/>
</dbReference>
<evidence type="ECO:0000256" key="4">
    <source>
        <dbReference type="ARBA" id="ARBA00022630"/>
    </source>
</evidence>
<dbReference type="InterPro" id="IPR004652">
    <property type="entry name" value="DusB-like"/>
</dbReference>
<reference evidence="17" key="1">
    <citation type="journal article" date="2014" name="Int. J. Syst. Evol. Microbiol.">
        <title>Complete genome sequence of Corynebacterium casei LMG S-19264T (=DSM 44701T), isolated from a smear-ripened cheese.</title>
        <authorList>
            <consortium name="US DOE Joint Genome Institute (JGI-PGF)"/>
            <person name="Walter F."/>
            <person name="Albersmeier A."/>
            <person name="Kalinowski J."/>
            <person name="Ruckert C."/>
        </authorList>
    </citation>
    <scope>NUCLEOTIDE SEQUENCE</scope>
    <source>
        <strain evidence="17">CGMCC 1.15758</strain>
    </source>
</reference>
<dbReference type="InterPro" id="IPR035587">
    <property type="entry name" value="DUS-like_FMN-bd"/>
</dbReference>
<keyword evidence="4 12" id="KW-0285">Flavoprotein</keyword>
<evidence type="ECO:0000256" key="7">
    <source>
        <dbReference type="ARBA" id="ARBA00022857"/>
    </source>
</evidence>
<sequence length="319" mass="35817">MKIGQFHSDNILFLAPMAGVTDLPFRKLCKTHGVGWVVSEMVWSHKHLYETPKTQRRIDHNDEVAPKIIQIAGGDPIMLAESAVLNVDKGADIIDINMGCPAKKVCNKLAGSALMQNEQLVDEILCTVVNAVNVPVTLKIRTGWSKDNKNALKIAQIAENAGIQALTIHGRTRDQKYTGNAEYDLIAEIKQRIHIPVIANGDITTPEKAKEVLAYTQADALMIGRGAHGNPWLFQQINDFLQTGRYQPAPNLTQKLDTIIEHVKAMHSFYGDYMGVRFARKHITWYFEQVTELDLTKARQHFNKLTTPEAQIDFLAYTF</sequence>
<dbReference type="PANTHER" id="PTHR45846:SF1">
    <property type="entry name" value="TRNA-DIHYDROURIDINE(47) SYNTHASE [NAD(P)(+)]-LIKE"/>
    <property type="match status" value="1"/>
</dbReference>
<dbReference type="RefSeq" id="WP_117002886.1">
    <property type="nucleotide sequence ID" value="NZ_BMJS01000017.1"/>
</dbReference>
<feature type="binding site" evidence="12 15">
    <location>
        <begin position="224"/>
        <end position="225"/>
    </location>
    <ligand>
        <name>FMN</name>
        <dbReference type="ChEBI" id="CHEBI:58210"/>
    </ligand>
</feature>
<dbReference type="PIRSF" id="PIRSF006621">
    <property type="entry name" value="Dus"/>
    <property type="match status" value="1"/>
</dbReference>
<dbReference type="EMBL" id="BMJS01000017">
    <property type="protein sequence ID" value="GGF99566.1"/>
    <property type="molecule type" value="Genomic_DNA"/>
</dbReference>
<protein>
    <recommendedName>
        <fullName evidence="12">tRNA-dihydrouridine synthase B</fullName>
        <ecNumber evidence="12">1.3.1.-</ecNumber>
    </recommendedName>
</protein>
<dbReference type="InterPro" id="IPR013785">
    <property type="entry name" value="Aldolase_TIM"/>
</dbReference>
<gene>
    <name evidence="12 17" type="primary">dusB</name>
    <name evidence="17" type="ORF">GCM10010995_16060</name>
</gene>
<comment type="catalytic activity">
    <reaction evidence="10 12">
        <text>a 5,6-dihydrouridine in tRNA + NADP(+) = a uridine in tRNA + NADPH + H(+)</text>
        <dbReference type="Rhea" id="RHEA:23624"/>
        <dbReference type="Rhea" id="RHEA-COMP:13339"/>
        <dbReference type="Rhea" id="RHEA-COMP:13887"/>
        <dbReference type="ChEBI" id="CHEBI:15378"/>
        <dbReference type="ChEBI" id="CHEBI:57783"/>
        <dbReference type="ChEBI" id="CHEBI:58349"/>
        <dbReference type="ChEBI" id="CHEBI:65315"/>
        <dbReference type="ChEBI" id="CHEBI:74443"/>
    </reaction>
</comment>
<evidence type="ECO:0000256" key="6">
    <source>
        <dbReference type="ARBA" id="ARBA00022694"/>
    </source>
</evidence>
<dbReference type="Proteomes" id="UP000636949">
    <property type="component" value="Unassembled WGS sequence"/>
</dbReference>
<keyword evidence="7 12" id="KW-0521">NADP</keyword>
<keyword evidence="3 12" id="KW-0820">tRNA-binding</keyword>
<comment type="caution">
    <text evidence="17">The sequence shown here is derived from an EMBL/GenBank/DDBJ whole genome shotgun (WGS) entry which is preliminary data.</text>
</comment>
<evidence type="ECO:0000256" key="3">
    <source>
        <dbReference type="ARBA" id="ARBA00022555"/>
    </source>
</evidence>
<comment type="similarity">
    <text evidence="12">Belongs to the Dus family. DusB subfamily.</text>
</comment>
<dbReference type="InterPro" id="IPR018517">
    <property type="entry name" value="tRNA_hU_synthase_CS"/>
</dbReference>
<accession>A0A8J2Z574</accession>
<feature type="binding site" evidence="12 15">
    <location>
        <position position="139"/>
    </location>
    <ligand>
        <name>FMN</name>
        <dbReference type="ChEBI" id="CHEBI:58210"/>
    </ligand>
</feature>
<name>A0A8J2Z574_9GAMM</name>